<organism evidence="6">
    <name type="scientific">Microviridae sp. ctfJJ5</name>
    <dbReference type="NCBI Taxonomy" id="2826739"/>
    <lineage>
        <taxon>Viruses</taxon>
        <taxon>Monodnaviria</taxon>
        <taxon>Sangervirae</taxon>
        <taxon>Phixviricota</taxon>
        <taxon>Malgrandaviricetes</taxon>
        <taxon>Petitvirales</taxon>
        <taxon>Microviridae</taxon>
    </lineage>
</organism>
<sequence length="743" mass="83884">MAQNVFDATFDANNRIDVNSFDWSHVNNLTTDFGRITPVFCELVPAKGSLRINPEFGLELMPMVFPVQTRMFARLNFFKVTLRSMWEDYSDFISNFRDDLEEPYINCSEVYFPKMFTTGSLGDYLGIPTRKSYFASSTKVTSSMKSCSETAVKISLIDSSYSWDSIVSNLGYNKLLSDIFGLSCVSVYDNSSTVLLKASSIVKVQRYRNANMQFSILNNIHRDYISHGLLVGITPGNTVVQTWDFNIPVDAENGALTVSIPLGDMVSAFDDLGPDQDGIQFFILLPSADMPKVSSLAITSFTIYDTPLDSEITYTDFPFKSQRSGTDSFPRLLAYRFRAYESVYNAYYRDIRNNPFVVNGRPVYNKWLPSMKGGADDTLYTLHQCNWERDFLTTAVPNPQQGVNAPLVGLTVGDVVTRSEDGTYSIQKQTVLVDEDGSKYGVSYKVSEDGERLVGVDYDPVSEKTPVTAINSYAELAALATEQGSGFTIETLRYVNAYQKFLELNMRKGFSYKQIMQGRWDIDIRFDELLMPEFIGGISRELSMRTVEQTVDQQSSTSQGQYAEALGSKTGIAGVYGSTSNNIEVFCDEESYIIGLLTVTPVPIYTQLLPKDFTYNGLLDHYQPEFDRIGFQPVTYKEICPLNVDSSTIDHMNQTFGYQRPWYEYVAKYDNAHGLFRTNMKNFIMNRTFSGLPQLGQQFLLVDPDTVNQVFSVTQYTDKIFGYVKFNATARLPISRVAIPRLD</sequence>
<evidence type="ECO:0000256" key="3">
    <source>
        <dbReference type="ARBA" id="ARBA00022431"/>
    </source>
</evidence>
<protein>
    <submittedName>
        <fullName evidence="6">Major capsid protein</fullName>
    </submittedName>
</protein>
<dbReference type="Pfam" id="PF02305">
    <property type="entry name" value="Phage_F"/>
    <property type="match status" value="2"/>
</dbReference>
<accession>A0A8S5MZZ9</accession>
<dbReference type="SUPFAM" id="SSF88645">
    <property type="entry name" value="ssDNA viruses"/>
    <property type="match status" value="2"/>
</dbReference>
<keyword evidence="3" id="KW-1140">T=1 icosahedral capsid protein</keyword>
<evidence type="ECO:0000256" key="4">
    <source>
        <dbReference type="ARBA" id="ARBA00022561"/>
    </source>
</evidence>
<proteinExistence type="inferred from homology"/>
<dbReference type="Gene3D" id="2.60.169.10">
    <property type="entry name" value="Microviridae F protein"/>
    <property type="match status" value="2"/>
</dbReference>
<keyword evidence="5" id="KW-0946">Virion</keyword>
<evidence type="ECO:0000256" key="1">
    <source>
        <dbReference type="ARBA" id="ARBA00004328"/>
    </source>
</evidence>
<name>A0A8S5MZZ9_9VIRU</name>
<reference evidence="6" key="1">
    <citation type="journal article" date="2021" name="Proc. Natl. Acad. Sci. U.S.A.">
        <title>A Catalog of Tens of Thousands of Viruses from Human Metagenomes Reveals Hidden Associations with Chronic Diseases.</title>
        <authorList>
            <person name="Tisza M.J."/>
            <person name="Buck C.B."/>
        </authorList>
    </citation>
    <scope>NUCLEOTIDE SEQUENCE</scope>
    <source>
        <strain evidence="6">CtfJJ5</strain>
    </source>
</reference>
<dbReference type="GO" id="GO:0039615">
    <property type="term" value="C:T=1 icosahedral viral capsid"/>
    <property type="evidence" value="ECO:0007669"/>
    <property type="project" value="UniProtKB-KW"/>
</dbReference>
<dbReference type="GO" id="GO:0005198">
    <property type="term" value="F:structural molecule activity"/>
    <property type="evidence" value="ECO:0007669"/>
    <property type="project" value="InterPro"/>
</dbReference>
<dbReference type="InterPro" id="IPR003514">
    <property type="entry name" value="Microviridae_protein_F"/>
</dbReference>
<dbReference type="InterPro" id="IPR037002">
    <property type="entry name" value="Microviridae_protein_F_sf"/>
</dbReference>
<comment type="similarity">
    <text evidence="2">Belongs to the microviridae F protein family.</text>
</comment>
<evidence type="ECO:0000313" key="6">
    <source>
        <dbReference type="EMBL" id="DAD87929.1"/>
    </source>
</evidence>
<evidence type="ECO:0000256" key="2">
    <source>
        <dbReference type="ARBA" id="ARBA00009963"/>
    </source>
</evidence>
<comment type="subcellular location">
    <subcellularLocation>
        <location evidence="1">Virion</location>
    </subcellularLocation>
</comment>
<keyword evidence="4" id="KW-0167">Capsid protein</keyword>
<evidence type="ECO:0000256" key="5">
    <source>
        <dbReference type="ARBA" id="ARBA00022844"/>
    </source>
</evidence>
<dbReference type="InterPro" id="IPR016184">
    <property type="entry name" value="Capsid/spike_ssDNA_virus"/>
</dbReference>
<dbReference type="EMBL" id="BK015031">
    <property type="protein sequence ID" value="DAD87929.1"/>
    <property type="molecule type" value="Genomic_DNA"/>
</dbReference>